<keyword evidence="2" id="KW-0732">Signal</keyword>
<dbReference type="InterPro" id="IPR053183">
    <property type="entry name" value="ASL1"/>
</dbReference>
<gene>
    <name evidence="4" type="ORF">QQZ08_012312</name>
</gene>
<accession>A0ABR1H3P8</accession>
<dbReference type="Gene3D" id="3.20.20.80">
    <property type="entry name" value="Glycosidases"/>
    <property type="match status" value="1"/>
</dbReference>
<name>A0ABR1H3P8_9HYPO</name>
<evidence type="ECO:0000256" key="2">
    <source>
        <dbReference type="SAM" id="SignalP"/>
    </source>
</evidence>
<dbReference type="Pfam" id="PF11790">
    <property type="entry name" value="Glyco_hydro_cc"/>
    <property type="match status" value="1"/>
</dbReference>
<keyword evidence="5" id="KW-1185">Reference proteome</keyword>
<feature type="chain" id="PRO_5046066076" description="Asl1-like glycosyl hydrolase catalytic domain-containing protein" evidence="2">
    <location>
        <begin position="22"/>
        <end position="442"/>
    </location>
</feature>
<evidence type="ECO:0000256" key="1">
    <source>
        <dbReference type="SAM" id="MobiDB-lite"/>
    </source>
</evidence>
<feature type="domain" description="Asl1-like glycosyl hydrolase catalytic" evidence="3">
    <location>
        <begin position="207"/>
        <end position="439"/>
    </location>
</feature>
<evidence type="ECO:0000313" key="5">
    <source>
        <dbReference type="Proteomes" id="UP001498421"/>
    </source>
</evidence>
<dbReference type="InterPro" id="IPR017853">
    <property type="entry name" value="GH"/>
</dbReference>
<evidence type="ECO:0000259" key="3">
    <source>
        <dbReference type="Pfam" id="PF11790"/>
    </source>
</evidence>
<organism evidence="4 5">
    <name type="scientific">Neonectria magnoliae</name>
    <dbReference type="NCBI Taxonomy" id="2732573"/>
    <lineage>
        <taxon>Eukaryota</taxon>
        <taxon>Fungi</taxon>
        <taxon>Dikarya</taxon>
        <taxon>Ascomycota</taxon>
        <taxon>Pezizomycotina</taxon>
        <taxon>Sordariomycetes</taxon>
        <taxon>Hypocreomycetidae</taxon>
        <taxon>Hypocreales</taxon>
        <taxon>Nectriaceae</taxon>
        <taxon>Neonectria</taxon>
    </lineage>
</organism>
<dbReference type="Proteomes" id="UP001498421">
    <property type="component" value="Unassembled WGS sequence"/>
</dbReference>
<feature type="region of interest" description="Disordered" evidence="1">
    <location>
        <begin position="173"/>
        <end position="203"/>
    </location>
</feature>
<proteinExistence type="predicted"/>
<reference evidence="4 5" key="1">
    <citation type="journal article" date="2025" name="Microbiol. Resour. Announc.">
        <title>Draft genome sequences for Neonectria magnoliae and Neonectria punicea, canker pathogens of Liriodendron tulipifera and Acer saccharum in West Virginia.</title>
        <authorList>
            <person name="Petronek H.M."/>
            <person name="Kasson M.T."/>
            <person name="Metheny A.M."/>
            <person name="Stauder C.M."/>
            <person name="Lovett B."/>
            <person name="Lynch S.C."/>
            <person name="Garnas J.R."/>
            <person name="Kasson L.R."/>
            <person name="Stajich J.E."/>
        </authorList>
    </citation>
    <scope>NUCLEOTIDE SEQUENCE [LARGE SCALE GENOMIC DNA]</scope>
    <source>
        <strain evidence="4 5">NRRL 64651</strain>
    </source>
</reference>
<feature type="signal peptide" evidence="2">
    <location>
        <begin position="1"/>
        <end position="21"/>
    </location>
</feature>
<protein>
    <recommendedName>
        <fullName evidence="3">Asl1-like glycosyl hydrolase catalytic domain-containing protein</fullName>
    </recommendedName>
</protein>
<dbReference type="SUPFAM" id="SSF51445">
    <property type="entry name" value="(Trans)glycosidases"/>
    <property type="match status" value="1"/>
</dbReference>
<dbReference type="PANTHER" id="PTHR34154:SF10">
    <property type="entry name" value="ASL1-LIKE GLYCOSYL HYDROLASE CATALYTIC DOMAIN-CONTAINING PROTEIN"/>
    <property type="match status" value="1"/>
</dbReference>
<sequence length="442" mass="47281">MVTNKAAVLAATAVLVEAALGFNVHGHHHRAHIDKRALETDWVTEWVTVWVTPGQELAAAPTAAAKAAKKKNKTKSAVYNVPTTTSTTVVVVPTSAAEAEGPYSQPKTTLATAVKPKSEVVEAPQYTTTTQKAVAEVPEVTSEEAVAAVPTTEEAVAAVPTTSEAAYVEPATTTKAAAAPTTSKKAKAKATGSSSSGSSAGLSSKRGLAYNSGALANTFGSKCDNCGWGYNWDSTSDDLDSTYNFIPQLWSDLAIHTDRWETNLATCFEATNKPKAIFSFNEPDMPNQAAMTPALAAEKHVKFLNPHADKALIGAPSVSNSGTDGEGLSWLSSWIDECDKLTDEKCHYDFCNIHWYSQPEYSDTLFTQLEKAHDLCGKPIWLTEFAPLSTDPTAISSFLEEVIPKLEALDYVHAYAYWMISTSALMSSESALSSYGQTYASL</sequence>
<dbReference type="InterPro" id="IPR024655">
    <property type="entry name" value="Asl1_glyco_hydro_catalytic"/>
</dbReference>
<dbReference type="PANTHER" id="PTHR34154">
    <property type="entry name" value="ALKALI-SENSITIVE LINKAGE PROTEIN 1"/>
    <property type="match status" value="1"/>
</dbReference>
<dbReference type="EMBL" id="JAZAVK010000238">
    <property type="protein sequence ID" value="KAK7415534.1"/>
    <property type="molecule type" value="Genomic_DNA"/>
</dbReference>
<evidence type="ECO:0000313" key="4">
    <source>
        <dbReference type="EMBL" id="KAK7415534.1"/>
    </source>
</evidence>
<comment type="caution">
    <text evidence="4">The sequence shown here is derived from an EMBL/GenBank/DDBJ whole genome shotgun (WGS) entry which is preliminary data.</text>
</comment>